<dbReference type="InterPro" id="IPR010817">
    <property type="entry name" value="HemY_N"/>
</dbReference>
<keyword evidence="5" id="KW-0997">Cell inner membrane</keyword>
<evidence type="ECO:0000313" key="13">
    <source>
        <dbReference type="EMBL" id="TCO77228.1"/>
    </source>
</evidence>
<dbReference type="AlphaFoldDB" id="A0A4R2L3S9"/>
<comment type="subcellular location">
    <subcellularLocation>
        <location evidence="2">Cell inner membrane</location>
        <topology evidence="2">Multi-pass membrane protein</topology>
    </subcellularLocation>
</comment>
<feature type="domain" description="HemY N-terminal" evidence="12">
    <location>
        <begin position="27"/>
        <end position="130"/>
    </location>
</feature>
<evidence type="ECO:0000256" key="6">
    <source>
        <dbReference type="ARBA" id="ARBA00022692"/>
    </source>
</evidence>
<dbReference type="RefSeq" id="WP_117317112.1">
    <property type="nucleotide sequence ID" value="NZ_QQSW01000008.1"/>
</dbReference>
<dbReference type="InterPro" id="IPR019734">
    <property type="entry name" value="TPR_rpt"/>
</dbReference>
<dbReference type="InterPro" id="IPR005254">
    <property type="entry name" value="Heme_biosyn_assoc_TPR_pro"/>
</dbReference>
<comment type="caution">
    <text evidence="13">The sequence shown here is derived from an EMBL/GenBank/DDBJ whole genome shotgun (WGS) entry which is preliminary data.</text>
</comment>
<organism evidence="13 14">
    <name type="scientific">Chromatocurvus halotolerans</name>
    <dbReference type="NCBI Taxonomy" id="1132028"/>
    <lineage>
        <taxon>Bacteria</taxon>
        <taxon>Pseudomonadati</taxon>
        <taxon>Pseudomonadota</taxon>
        <taxon>Gammaproteobacteria</taxon>
        <taxon>Cellvibrionales</taxon>
        <taxon>Halieaceae</taxon>
        <taxon>Chromatocurvus</taxon>
    </lineage>
</organism>
<keyword evidence="10" id="KW-0802">TPR repeat</keyword>
<protein>
    <submittedName>
        <fullName evidence="13">HemY protein</fullName>
    </submittedName>
</protein>
<evidence type="ECO:0000313" key="14">
    <source>
        <dbReference type="Proteomes" id="UP000294980"/>
    </source>
</evidence>
<keyword evidence="8 11" id="KW-0472">Membrane</keyword>
<keyword evidence="6 11" id="KW-0812">Transmembrane</keyword>
<keyword evidence="7 11" id="KW-1133">Transmembrane helix</keyword>
<evidence type="ECO:0000256" key="1">
    <source>
        <dbReference type="ARBA" id="ARBA00002962"/>
    </source>
</evidence>
<reference evidence="13 14" key="1">
    <citation type="submission" date="2019-03" db="EMBL/GenBank/DDBJ databases">
        <title>Genomic Encyclopedia of Type Strains, Phase IV (KMG-IV): sequencing the most valuable type-strain genomes for metagenomic binning, comparative biology and taxonomic classification.</title>
        <authorList>
            <person name="Goeker M."/>
        </authorList>
    </citation>
    <scope>NUCLEOTIDE SEQUENCE [LARGE SCALE GENOMIC DNA]</scope>
    <source>
        <strain evidence="13 14">DSM 23344</strain>
    </source>
</reference>
<dbReference type="InterPro" id="IPR011990">
    <property type="entry name" value="TPR-like_helical_dom_sf"/>
</dbReference>
<dbReference type="GO" id="GO:0042168">
    <property type="term" value="P:heme metabolic process"/>
    <property type="evidence" value="ECO:0007669"/>
    <property type="project" value="InterPro"/>
</dbReference>
<dbReference type="OrthoDB" id="7053339at2"/>
<keyword evidence="14" id="KW-1185">Reference proteome</keyword>
<evidence type="ECO:0000256" key="3">
    <source>
        <dbReference type="ARBA" id="ARBA00004744"/>
    </source>
</evidence>
<accession>A0A4R2L3S9</accession>
<gene>
    <name evidence="13" type="ORF">EV688_103243</name>
</gene>
<sequence length="425" mass="46867">MMRLFFVALVALLLGAGVVALIDSEPGYLLVAYSGYTIETSLWIGLLLIAGIVLALYAALRLLQRVLSAPGSLVFWANSRKRRQAARLTSRGLMNFIEGNWKQSRRQLRRGARHAEAPVFNHLMAARASFQLEDRSQMRSDLEAALASDSQAAAAVDLVQAEMQLQAAQYGPALASLDRAEASGSRTPLSLRLRSKAMLGLSDWEGLRALLPDLQKHEVLSARKLARLRRETALRLLKVAAGDLGDNTVTALQRAWKQTPADLQHDDRVLHRYLSLLANAGATEETINLIARILKKRWDPVLVEQFGRLPGQNPQQQLALAEGWLVGREEEPTLLLCLGRLAARQRLWGQARDYFERSISVDPRDEACAELGRLLAASGDYLQASKVFCAGLALQDRGLPELPLPENAVAKDRLITVDISAGKKH</sequence>
<evidence type="ECO:0000256" key="10">
    <source>
        <dbReference type="PROSITE-ProRule" id="PRU00339"/>
    </source>
</evidence>
<dbReference type="SUPFAM" id="SSF48452">
    <property type="entry name" value="TPR-like"/>
    <property type="match status" value="1"/>
</dbReference>
<name>A0A4R2L3S9_9GAMM</name>
<dbReference type="GO" id="GO:0005886">
    <property type="term" value="C:plasma membrane"/>
    <property type="evidence" value="ECO:0007669"/>
    <property type="project" value="UniProtKB-SubCell"/>
</dbReference>
<comment type="function">
    <text evidence="1">Involved in a late step of protoheme IX synthesis.</text>
</comment>
<evidence type="ECO:0000256" key="5">
    <source>
        <dbReference type="ARBA" id="ARBA00022519"/>
    </source>
</evidence>
<dbReference type="Pfam" id="PF07219">
    <property type="entry name" value="HemY_N"/>
    <property type="match status" value="1"/>
</dbReference>
<dbReference type="Proteomes" id="UP000294980">
    <property type="component" value="Unassembled WGS sequence"/>
</dbReference>
<feature type="repeat" description="TPR" evidence="10">
    <location>
        <begin position="332"/>
        <end position="365"/>
    </location>
</feature>
<evidence type="ECO:0000256" key="2">
    <source>
        <dbReference type="ARBA" id="ARBA00004429"/>
    </source>
</evidence>
<evidence type="ECO:0000256" key="11">
    <source>
        <dbReference type="SAM" id="Phobius"/>
    </source>
</evidence>
<evidence type="ECO:0000256" key="4">
    <source>
        <dbReference type="ARBA" id="ARBA00022475"/>
    </source>
</evidence>
<evidence type="ECO:0000256" key="7">
    <source>
        <dbReference type="ARBA" id="ARBA00022989"/>
    </source>
</evidence>
<keyword evidence="4" id="KW-1003">Cell membrane</keyword>
<keyword evidence="9" id="KW-0627">Porphyrin biosynthesis</keyword>
<feature type="transmembrane region" description="Helical" evidence="11">
    <location>
        <begin position="44"/>
        <end position="63"/>
    </location>
</feature>
<dbReference type="PROSITE" id="PS50005">
    <property type="entry name" value="TPR"/>
    <property type="match status" value="1"/>
</dbReference>
<dbReference type="NCBIfam" id="TIGR00540">
    <property type="entry name" value="TPR_hemY_coli"/>
    <property type="match status" value="1"/>
</dbReference>
<dbReference type="UniPathway" id="UPA00252"/>
<dbReference type="GO" id="GO:0006779">
    <property type="term" value="P:porphyrin-containing compound biosynthetic process"/>
    <property type="evidence" value="ECO:0007669"/>
    <property type="project" value="UniProtKB-KW"/>
</dbReference>
<comment type="pathway">
    <text evidence="3">Porphyrin-containing compound metabolism; protoheme biosynthesis.</text>
</comment>
<dbReference type="EMBL" id="SLWX01000003">
    <property type="protein sequence ID" value="TCO77228.1"/>
    <property type="molecule type" value="Genomic_DNA"/>
</dbReference>
<proteinExistence type="predicted"/>
<evidence type="ECO:0000259" key="12">
    <source>
        <dbReference type="Pfam" id="PF07219"/>
    </source>
</evidence>
<evidence type="ECO:0000256" key="8">
    <source>
        <dbReference type="ARBA" id="ARBA00023136"/>
    </source>
</evidence>
<dbReference type="Gene3D" id="1.25.40.10">
    <property type="entry name" value="Tetratricopeptide repeat domain"/>
    <property type="match status" value="2"/>
</dbReference>
<evidence type="ECO:0000256" key="9">
    <source>
        <dbReference type="ARBA" id="ARBA00023244"/>
    </source>
</evidence>